<organism evidence="1">
    <name type="scientific">Toxocara canis</name>
    <name type="common">Canine roundworm</name>
    <dbReference type="NCBI Taxonomy" id="6265"/>
    <lineage>
        <taxon>Eukaryota</taxon>
        <taxon>Metazoa</taxon>
        <taxon>Ecdysozoa</taxon>
        <taxon>Nematoda</taxon>
        <taxon>Chromadorea</taxon>
        <taxon>Rhabditida</taxon>
        <taxon>Spirurina</taxon>
        <taxon>Ascaridomorpha</taxon>
        <taxon>Ascaridoidea</taxon>
        <taxon>Toxocaridae</taxon>
        <taxon>Toxocara</taxon>
    </lineage>
</organism>
<dbReference type="AlphaFoldDB" id="A0A3P7GMZ0"/>
<name>A0A3P7GMZ0_TOXCA</name>
<accession>A0A3P7GMZ0</accession>
<gene>
    <name evidence="1" type="ORF">TCNE_LOCUS18780</name>
</gene>
<sequence>MLEFRARNSYCLLLPDISCGPNFSKIFCQHLEIGSKLSRKKSGQCSLRIKEALLALKLDAAYELL</sequence>
<dbReference type="EMBL" id="UYWY01025952">
    <property type="protein sequence ID" value="VDM50101.1"/>
    <property type="molecule type" value="Genomic_DNA"/>
</dbReference>
<proteinExistence type="predicted"/>
<evidence type="ECO:0000313" key="1">
    <source>
        <dbReference type="EMBL" id="VDM50101.1"/>
    </source>
</evidence>
<reference evidence="1" key="1">
    <citation type="submission" date="2018-11" db="EMBL/GenBank/DDBJ databases">
        <authorList>
            <consortium name="Pathogen Informatics"/>
        </authorList>
    </citation>
    <scope>NUCLEOTIDE SEQUENCE [LARGE SCALE GENOMIC DNA]</scope>
</reference>
<protein>
    <submittedName>
        <fullName evidence="1">Uncharacterized protein</fullName>
    </submittedName>
</protein>